<accession>A0A167PPM3</accession>
<dbReference type="CDD" id="cd03784">
    <property type="entry name" value="GT1_Gtf-like"/>
    <property type="match status" value="1"/>
</dbReference>
<reference evidence="3 4" key="1">
    <citation type="journal article" date="2016" name="Mol. Biol. Evol.">
        <title>Comparative Genomics of Early-Diverging Mushroom-Forming Fungi Provides Insights into the Origins of Lignocellulose Decay Capabilities.</title>
        <authorList>
            <person name="Nagy L.G."/>
            <person name="Riley R."/>
            <person name="Tritt A."/>
            <person name="Adam C."/>
            <person name="Daum C."/>
            <person name="Floudas D."/>
            <person name="Sun H."/>
            <person name="Yadav J.S."/>
            <person name="Pangilinan J."/>
            <person name="Larsson K.H."/>
            <person name="Matsuura K."/>
            <person name="Barry K."/>
            <person name="Labutti K."/>
            <person name="Kuo R."/>
            <person name="Ohm R.A."/>
            <person name="Bhattacharya S.S."/>
            <person name="Shirouzu T."/>
            <person name="Yoshinaga Y."/>
            <person name="Martin F.M."/>
            <person name="Grigoriev I.V."/>
            <person name="Hibbett D.S."/>
        </authorList>
    </citation>
    <scope>NUCLEOTIDE SEQUENCE [LARGE SCALE GENOMIC DNA]</scope>
    <source>
        <strain evidence="3 4">TUFC12733</strain>
    </source>
</reference>
<dbReference type="Gene3D" id="3.40.50.2000">
    <property type="entry name" value="Glycogen Phosphorylase B"/>
    <property type="match status" value="2"/>
</dbReference>
<dbReference type="Pfam" id="PF00201">
    <property type="entry name" value="UDPGT"/>
    <property type="match status" value="1"/>
</dbReference>
<dbReference type="Proteomes" id="UP000076738">
    <property type="component" value="Unassembled WGS sequence"/>
</dbReference>
<dbReference type="SUPFAM" id="SSF53756">
    <property type="entry name" value="UDP-Glycosyltransferase/glycogen phosphorylase"/>
    <property type="match status" value="1"/>
</dbReference>
<dbReference type="AlphaFoldDB" id="A0A167PPM3"/>
<organism evidence="3 4">
    <name type="scientific">Calocera viscosa (strain TUFC12733)</name>
    <dbReference type="NCBI Taxonomy" id="1330018"/>
    <lineage>
        <taxon>Eukaryota</taxon>
        <taxon>Fungi</taxon>
        <taxon>Dikarya</taxon>
        <taxon>Basidiomycota</taxon>
        <taxon>Agaricomycotina</taxon>
        <taxon>Dacrymycetes</taxon>
        <taxon>Dacrymycetales</taxon>
        <taxon>Dacrymycetaceae</taxon>
        <taxon>Calocera</taxon>
    </lineage>
</organism>
<dbReference type="PANTHER" id="PTHR48047:SF215">
    <property type="entry name" value="GLYCOSYLTRANSFERASE"/>
    <property type="match status" value="1"/>
</dbReference>
<proteinExistence type="inferred from homology"/>
<protein>
    <submittedName>
        <fullName evidence="3">Glycosyltransferase family 1 protein</fullName>
    </submittedName>
</protein>
<evidence type="ECO:0000313" key="4">
    <source>
        <dbReference type="Proteomes" id="UP000076738"/>
    </source>
</evidence>
<comment type="similarity">
    <text evidence="1">Belongs to the UDP-glycosyltransferase family.</text>
</comment>
<evidence type="ECO:0000256" key="2">
    <source>
        <dbReference type="ARBA" id="ARBA00022679"/>
    </source>
</evidence>
<gene>
    <name evidence="3" type="ORF">CALVIDRAFT_525554</name>
</gene>
<sequence>MSSHWVIFTYFPWGHLRPESNLTVSLARRFPDIIISCIVDADFASKSLAEMKRNTALAHDETVLTRIRLIPLGRAHARLATEGTAQHAAFDPRVVSATSPADEGKLRVAFDAMMAERPFEDDEGKTWEPIRKPNLMISDLLTGAICPTLKETYGLPLYLWWTADGHGCRTYGPREKGGRAPGYLEECEAIEADPDMSMGRSFQEIAQHVWARSTETKDDIIRIKGLPPIYQWEDLPQKTWFPGVYDLVASGYPLLQLSDGVLLPTLVEVEKEGLEGVMDWYHGKVLCAGPQLPAECFCSRGSNPHMAAIEVQFQYPGLFKLPNRQKDMDPCIGFLDEALEHYDMHSAIYICFGSLFFPNARHVQILLRRILALEKPMPFILAAAAPTAIMSEEFVKEIQESGRGLIVTWAPQQAILAHPALAAIVSHCGGGGTFESLSQGVPVIGWPFVWDQPPHALWMSEVLDTGFELLQVRDGPVRGKAYRGAPNGTEIIGTDAAIAEEMDRVLRDLLSEEGKRKRANAIKVKQLIWEAHLPGGQVEQHLGALKKFVTGIN</sequence>
<dbReference type="PANTHER" id="PTHR48047">
    <property type="entry name" value="GLYCOSYLTRANSFERASE"/>
    <property type="match status" value="1"/>
</dbReference>
<evidence type="ECO:0000256" key="1">
    <source>
        <dbReference type="ARBA" id="ARBA00009995"/>
    </source>
</evidence>
<dbReference type="EMBL" id="KV417273">
    <property type="protein sequence ID" value="KZO99006.1"/>
    <property type="molecule type" value="Genomic_DNA"/>
</dbReference>
<keyword evidence="2 3" id="KW-0808">Transferase</keyword>
<evidence type="ECO:0000313" key="3">
    <source>
        <dbReference type="EMBL" id="KZO99006.1"/>
    </source>
</evidence>
<dbReference type="GO" id="GO:0035251">
    <property type="term" value="F:UDP-glucosyltransferase activity"/>
    <property type="evidence" value="ECO:0007669"/>
    <property type="project" value="TreeGrafter"/>
</dbReference>
<keyword evidence="4" id="KW-1185">Reference proteome</keyword>
<dbReference type="OrthoDB" id="5835829at2759"/>
<name>A0A167PPM3_CALVF</name>
<dbReference type="InterPro" id="IPR002213">
    <property type="entry name" value="UDP_glucos_trans"/>
</dbReference>